<feature type="region of interest" description="Disordered" evidence="1">
    <location>
        <begin position="1"/>
        <end position="60"/>
    </location>
</feature>
<gene>
    <name evidence="2" type="ORF">ABSL23_04030</name>
</gene>
<evidence type="ECO:0000256" key="1">
    <source>
        <dbReference type="SAM" id="MobiDB-lite"/>
    </source>
</evidence>
<accession>A0AAU8CE59</accession>
<dbReference type="Pfam" id="PF19102">
    <property type="entry name" value="DUF5789"/>
    <property type="match status" value="1"/>
</dbReference>
<dbReference type="AlphaFoldDB" id="A0AAU8CE59"/>
<dbReference type="EMBL" id="CP159204">
    <property type="protein sequence ID" value="XCF17191.1"/>
    <property type="molecule type" value="Genomic_DNA"/>
</dbReference>
<evidence type="ECO:0000313" key="2">
    <source>
        <dbReference type="EMBL" id="XCF17191.1"/>
    </source>
</evidence>
<name>A0AAU8CE59_9EURY</name>
<feature type="compositionally biased region" description="Basic and acidic residues" evidence="1">
    <location>
        <begin position="1"/>
        <end position="37"/>
    </location>
</feature>
<evidence type="ECO:0008006" key="3">
    <source>
        <dbReference type="Google" id="ProtNLM"/>
    </source>
</evidence>
<organism evidence="2">
    <name type="scientific">Halobacterium sp. NMX12-1</name>
    <dbReference type="NCBI Taxonomy" id="3166650"/>
    <lineage>
        <taxon>Archaea</taxon>
        <taxon>Methanobacteriati</taxon>
        <taxon>Methanobacteriota</taxon>
        <taxon>Stenosarchaea group</taxon>
        <taxon>Halobacteria</taxon>
        <taxon>Halobacteriales</taxon>
        <taxon>Halobacteriaceae</taxon>
        <taxon>Halobacterium</taxon>
    </lineage>
</organism>
<dbReference type="InterPro" id="IPR043899">
    <property type="entry name" value="DUF5789"/>
</dbReference>
<sequence length="110" mass="12367">MADDKQGRNDQADNEEDRQQQRMQAEARTRADEKEPVPDEPDDQLGDLGDAIDSHDYPAKTGELVEAYGDYDVETQDGVAPFDAVLDEADDRTYDSSDDLRARILGLIHR</sequence>
<proteinExistence type="predicted"/>
<protein>
    <recommendedName>
        <fullName evidence="3">DUF2795 domain-containing protein</fullName>
    </recommendedName>
</protein>
<dbReference type="GeneID" id="91108289"/>
<dbReference type="RefSeq" id="WP_353634803.1">
    <property type="nucleotide sequence ID" value="NZ_CP159204.1"/>
</dbReference>
<dbReference type="KEGG" id="hanx:ABSL23_04030"/>
<reference evidence="2" key="1">
    <citation type="submission" date="2024-06" db="EMBL/GenBank/DDBJ databases">
        <title>Genome Sequence of an extremely halophilic archaeon isolated from Permian era halite, Salado Formation, Carlsbad, New Mexico: Halobacterium sp. strain NMX12-1.</title>
        <authorList>
            <person name="Sotoa L."/>
            <person name="DasSarma P."/>
            <person name="Anton B.P."/>
            <person name="Vincze T."/>
            <person name="Verma I."/>
            <person name="Eralp B."/>
            <person name="Powers D.W."/>
            <person name="Dozier B.L."/>
            <person name="Roberts R.J."/>
            <person name="DasSarma S."/>
        </authorList>
    </citation>
    <scope>NUCLEOTIDE SEQUENCE</scope>
    <source>
        <strain evidence="2">NMX12-1</strain>
    </source>
</reference>